<comment type="function">
    <text evidence="10">Catalyzes the transfer of a two-carbon ketol group from a ketose donor to an aldose acceptor, via a covalent intermediate with the cofactor thiamine pyrophosphate.</text>
</comment>
<accession>A0ABP9WBB4</accession>
<evidence type="ECO:0000256" key="10">
    <source>
        <dbReference type="RuleBase" id="RU004996"/>
    </source>
</evidence>
<dbReference type="InterPro" id="IPR020826">
    <property type="entry name" value="Transketolase_BS"/>
</dbReference>
<evidence type="ECO:0000256" key="7">
    <source>
        <dbReference type="ARBA" id="ARBA00023052"/>
    </source>
</evidence>
<dbReference type="Pfam" id="PF02779">
    <property type="entry name" value="Transket_pyr"/>
    <property type="match status" value="1"/>
</dbReference>
<dbReference type="PANTHER" id="PTHR43522:SF2">
    <property type="entry name" value="TRANSKETOLASE 1-RELATED"/>
    <property type="match status" value="1"/>
</dbReference>
<dbReference type="InterPro" id="IPR055152">
    <property type="entry name" value="Transketolase-like_C_2"/>
</dbReference>
<evidence type="ECO:0000256" key="2">
    <source>
        <dbReference type="ARBA" id="ARBA00011738"/>
    </source>
</evidence>
<dbReference type="PANTHER" id="PTHR43522">
    <property type="entry name" value="TRANSKETOLASE"/>
    <property type="match status" value="1"/>
</dbReference>
<evidence type="ECO:0000256" key="4">
    <source>
        <dbReference type="ARBA" id="ARBA00022679"/>
    </source>
</evidence>
<evidence type="ECO:0000256" key="3">
    <source>
        <dbReference type="ARBA" id="ARBA00013152"/>
    </source>
</evidence>
<dbReference type="SUPFAM" id="SSF52922">
    <property type="entry name" value="TK C-terminal domain-like"/>
    <property type="match status" value="1"/>
</dbReference>
<dbReference type="SMART" id="SM00861">
    <property type="entry name" value="Transket_pyr"/>
    <property type="match status" value="1"/>
</dbReference>
<dbReference type="InterPro" id="IPR049557">
    <property type="entry name" value="Transketolase_CS"/>
</dbReference>
<dbReference type="PROSITE" id="PS00801">
    <property type="entry name" value="TRANSKETOLASE_1"/>
    <property type="match status" value="1"/>
</dbReference>
<dbReference type="InterPro" id="IPR005474">
    <property type="entry name" value="Transketolase_N"/>
</dbReference>
<dbReference type="InterPro" id="IPR033247">
    <property type="entry name" value="Transketolase_fam"/>
</dbReference>
<keyword evidence="13" id="KW-1185">Reference proteome</keyword>
<dbReference type="NCBIfam" id="TIGR00232">
    <property type="entry name" value="tktlase_bact"/>
    <property type="match status" value="1"/>
</dbReference>
<comment type="caution">
    <text evidence="12">The sequence shown here is derived from an EMBL/GenBank/DDBJ whole genome shotgun (WGS) entry which is preliminary data.</text>
</comment>
<dbReference type="InterPro" id="IPR005478">
    <property type="entry name" value="Transketolase_bac-like"/>
</dbReference>
<dbReference type="InterPro" id="IPR005475">
    <property type="entry name" value="Transketolase-like_Pyr-bd"/>
</dbReference>
<evidence type="ECO:0000256" key="8">
    <source>
        <dbReference type="ARBA" id="ARBA00049473"/>
    </source>
</evidence>
<dbReference type="InterPro" id="IPR009014">
    <property type="entry name" value="Transketo_C/PFOR_II"/>
</dbReference>
<comment type="cofactor">
    <cofactor evidence="10">
        <name>thiamine diphosphate</name>
        <dbReference type="ChEBI" id="CHEBI:58937"/>
    </cofactor>
    <text evidence="10">Binds 1 thiamine pyrophosphate per subunit.</text>
</comment>
<evidence type="ECO:0000256" key="1">
    <source>
        <dbReference type="ARBA" id="ARBA00007131"/>
    </source>
</evidence>
<sequence>MSAEQQGQPQGQQNVDQLSVNTIRTLAIDAVQRANSGHPGAPLGMAPMGYVLWQKFLHHNPQNPEWPGRDRFVLSAGHASMLIYSLLHLTGYDMPLEDLKNFRQWGSKTPGHPEFFHTKGLDATTGPLGQGAAMTVGMAMAEHHLAACYNREGFPIFDNYVYSILGDGDLQEGVNHEAASLAGHLKLGKLIWLHDDNQVQLDTATFEAVNEDTAERYRAYGWEVLRVQDGNNLTEIENAIRQARTNLDQPTLIQIRTVIGFGSPRAGTSKAHGEPLGEEGVQETKAALGWDYPPFTVPDEVRANMDARERGAQQEAEWQALMDRYRAEYPELGAEVDALLARELPANLAEVLPSYEVGGKPIATRNASGEVINALAKVVPGLMGGSADLSGSTKTTIKDGGVLEPGHYQGRNVYFGVREFGMAAAANGLSLYGGLRPLVGTFLVFADYLKPAFRLSAIQMQPVTYVLTHDSIGLGEDGPTHQPIEQLAMLRAVPGAHVIRPADANETAAAWQMALEYGKGPTALALSRQDLPVLPRNHAGVRKGAYVVRDAEGAQVILIATGSEVSLALDAAEALAGEGVQARVVSMPCMEVFREQDASYKASVLTPGVKRVAIEAASKQPWYEWVGTDGAVIGMDTFGASAPAKVLFEKFGFSVPNVVKVVRGVLEG</sequence>
<dbReference type="EMBL" id="BAABRP010000016">
    <property type="protein sequence ID" value="GAA5514311.1"/>
    <property type="molecule type" value="Genomic_DNA"/>
</dbReference>
<gene>
    <name evidence="12" type="primary">tkt</name>
    <name evidence="12" type="ORF">Dcar01_03066</name>
</gene>
<evidence type="ECO:0000256" key="5">
    <source>
        <dbReference type="ARBA" id="ARBA00022723"/>
    </source>
</evidence>
<dbReference type="SUPFAM" id="SSF52518">
    <property type="entry name" value="Thiamin diphosphate-binding fold (THDP-binding)"/>
    <property type="match status" value="2"/>
</dbReference>
<dbReference type="InterPro" id="IPR029061">
    <property type="entry name" value="THDP-binding"/>
</dbReference>
<comment type="catalytic activity">
    <reaction evidence="8 10">
        <text>D-sedoheptulose 7-phosphate + D-glyceraldehyde 3-phosphate = aldehydo-D-ribose 5-phosphate + D-xylulose 5-phosphate</text>
        <dbReference type="Rhea" id="RHEA:10508"/>
        <dbReference type="ChEBI" id="CHEBI:57483"/>
        <dbReference type="ChEBI" id="CHEBI:57737"/>
        <dbReference type="ChEBI" id="CHEBI:58273"/>
        <dbReference type="ChEBI" id="CHEBI:59776"/>
        <dbReference type="EC" id="2.2.1.1"/>
    </reaction>
</comment>
<keyword evidence="7 10" id="KW-0786">Thiamine pyrophosphate</keyword>
<evidence type="ECO:0000256" key="9">
    <source>
        <dbReference type="NCBIfam" id="TIGR00232"/>
    </source>
</evidence>
<dbReference type="Gene3D" id="3.40.50.970">
    <property type="match status" value="2"/>
</dbReference>
<dbReference type="RefSeq" id="WP_345466843.1">
    <property type="nucleotide sequence ID" value="NZ_BAABRP010000016.1"/>
</dbReference>
<comment type="subunit">
    <text evidence="2 10">Homodimer.</text>
</comment>
<keyword evidence="10" id="KW-0106">Calcium</keyword>
<dbReference type="CDD" id="cd02012">
    <property type="entry name" value="TPP_TK"/>
    <property type="match status" value="1"/>
</dbReference>
<dbReference type="CDD" id="cd07033">
    <property type="entry name" value="TPP_PYR_DXS_TK_like"/>
    <property type="match status" value="1"/>
</dbReference>
<keyword evidence="6 10" id="KW-0460">Magnesium</keyword>
<proteinExistence type="inferred from homology"/>
<dbReference type="EC" id="2.2.1.1" evidence="3 9"/>
<reference evidence="12 13" key="1">
    <citation type="submission" date="2024-02" db="EMBL/GenBank/DDBJ databases">
        <title>Deinococcus carri NBRC 110142.</title>
        <authorList>
            <person name="Ichikawa N."/>
            <person name="Katano-Makiyama Y."/>
            <person name="Hidaka K."/>
        </authorList>
    </citation>
    <scope>NUCLEOTIDE SEQUENCE [LARGE SCALE GENOMIC DNA]</scope>
    <source>
        <strain evidence="12 13">NBRC 110142</strain>
    </source>
</reference>
<comment type="similarity">
    <text evidence="1 10">Belongs to the transketolase family.</text>
</comment>
<evidence type="ECO:0000313" key="12">
    <source>
        <dbReference type="EMBL" id="GAA5514311.1"/>
    </source>
</evidence>
<dbReference type="Gene3D" id="3.40.50.920">
    <property type="match status" value="1"/>
</dbReference>
<evidence type="ECO:0000256" key="6">
    <source>
        <dbReference type="ARBA" id="ARBA00022842"/>
    </source>
</evidence>
<protein>
    <recommendedName>
        <fullName evidence="3 9">Transketolase</fullName>
        <ecNumber evidence="3 9">2.2.1.1</ecNumber>
    </recommendedName>
</protein>
<keyword evidence="5 10" id="KW-0479">Metal-binding</keyword>
<evidence type="ECO:0000259" key="11">
    <source>
        <dbReference type="SMART" id="SM00861"/>
    </source>
</evidence>
<dbReference type="Proteomes" id="UP001401887">
    <property type="component" value="Unassembled WGS sequence"/>
</dbReference>
<keyword evidence="4 10" id="KW-0808">Transferase</keyword>
<evidence type="ECO:0000313" key="13">
    <source>
        <dbReference type="Proteomes" id="UP001401887"/>
    </source>
</evidence>
<dbReference type="PROSITE" id="PS00802">
    <property type="entry name" value="TRANSKETOLASE_2"/>
    <property type="match status" value="1"/>
</dbReference>
<name>A0ABP9WBB4_9DEIO</name>
<comment type="cofactor">
    <cofactor evidence="10">
        <name>Mg(2+)</name>
        <dbReference type="ChEBI" id="CHEBI:18420"/>
    </cofactor>
    <cofactor evidence="10">
        <name>Ca(2+)</name>
        <dbReference type="ChEBI" id="CHEBI:29108"/>
    </cofactor>
    <cofactor evidence="10">
        <name>Mn(2+)</name>
        <dbReference type="ChEBI" id="CHEBI:29035"/>
    </cofactor>
    <cofactor evidence="10">
        <name>Co(2+)</name>
        <dbReference type="ChEBI" id="CHEBI:48828"/>
    </cofactor>
    <text evidence="10">Binds 1 Mg(2+) ion per subunit. Can also utilize other divalent metal cations, such as Ca(2+), Mn(2+) and Co(2+).</text>
</comment>
<organism evidence="12 13">
    <name type="scientific">Deinococcus carri</name>
    <dbReference type="NCBI Taxonomy" id="1211323"/>
    <lineage>
        <taxon>Bacteria</taxon>
        <taxon>Thermotogati</taxon>
        <taxon>Deinococcota</taxon>
        <taxon>Deinococci</taxon>
        <taxon>Deinococcales</taxon>
        <taxon>Deinococcaceae</taxon>
        <taxon>Deinococcus</taxon>
    </lineage>
</organism>
<dbReference type="Pfam" id="PF22613">
    <property type="entry name" value="Transketolase_C_1"/>
    <property type="match status" value="1"/>
</dbReference>
<dbReference type="Pfam" id="PF00456">
    <property type="entry name" value="Transketolase_N"/>
    <property type="match status" value="1"/>
</dbReference>
<feature type="domain" description="Transketolase-like pyrimidine-binding" evidence="11">
    <location>
        <begin position="362"/>
        <end position="533"/>
    </location>
</feature>